<proteinExistence type="predicted"/>
<protein>
    <submittedName>
        <fullName evidence="1">Uncharacterized protein</fullName>
    </submittedName>
</protein>
<name>A0A9P5U4K2_9AGAR</name>
<accession>A0A9P5U4K2</accession>
<keyword evidence="2" id="KW-1185">Reference proteome</keyword>
<gene>
    <name evidence="1" type="ORF">BDP27DRAFT_1365978</name>
</gene>
<evidence type="ECO:0000313" key="1">
    <source>
        <dbReference type="EMBL" id="KAF9066016.1"/>
    </source>
</evidence>
<evidence type="ECO:0000313" key="2">
    <source>
        <dbReference type="Proteomes" id="UP000772434"/>
    </source>
</evidence>
<dbReference type="EMBL" id="JADNRY010000094">
    <property type="protein sequence ID" value="KAF9066016.1"/>
    <property type="molecule type" value="Genomic_DNA"/>
</dbReference>
<reference evidence="1" key="1">
    <citation type="submission" date="2020-11" db="EMBL/GenBank/DDBJ databases">
        <authorList>
            <consortium name="DOE Joint Genome Institute"/>
            <person name="Ahrendt S."/>
            <person name="Riley R."/>
            <person name="Andreopoulos W."/>
            <person name="Labutti K."/>
            <person name="Pangilinan J."/>
            <person name="Ruiz-Duenas F.J."/>
            <person name="Barrasa J.M."/>
            <person name="Sanchez-Garcia M."/>
            <person name="Camarero S."/>
            <person name="Miyauchi S."/>
            <person name="Serrano A."/>
            <person name="Linde D."/>
            <person name="Babiker R."/>
            <person name="Drula E."/>
            <person name="Ayuso-Fernandez I."/>
            <person name="Pacheco R."/>
            <person name="Padilla G."/>
            <person name="Ferreira P."/>
            <person name="Barriuso J."/>
            <person name="Kellner H."/>
            <person name="Castanera R."/>
            <person name="Alfaro M."/>
            <person name="Ramirez L."/>
            <person name="Pisabarro A.G."/>
            <person name="Kuo A."/>
            <person name="Tritt A."/>
            <person name="Lipzen A."/>
            <person name="He G."/>
            <person name="Yan M."/>
            <person name="Ng V."/>
            <person name="Cullen D."/>
            <person name="Martin F."/>
            <person name="Rosso M.-N."/>
            <person name="Henrissat B."/>
            <person name="Hibbett D."/>
            <person name="Martinez A.T."/>
            <person name="Grigoriev I.V."/>
        </authorList>
    </citation>
    <scope>NUCLEOTIDE SEQUENCE</scope>
    <source>
        <strain evidence="1">AH 40177</strain>
    </source>
</reference>
<comment type="caution">
    <text evidence="1">The sequence shown here is derived from an EMBL/GenBank/DDBJ whole genome shotgun (WGS) entry which is preliminary data.</text>
</comment>
<organism evidence="1 2">
    <name type="scientific">Rhodocollybia butyracea</name>
    <dbReference type="NCBI Taxonomy" id="206335"/>
    <lineage>
        <taxon>Eukaryota</taxon>
        <taxon>Fungi</taxon>
        <taxon>Dikarya</taxon>
        <taxon>Basidiomycota</taxon>
        <taxon>Agaricomycotina</taxon>
        <taxon>Agaricomycetes</taxon>
        <taxon>Agaricomycetidae</taxon>
        <taxon>Agaricales</taxon>
        <taxon>Marasmiineae</taxon>
        <taxon>Omphalotaceae</taxon>
        <taxon>Rhodocollybia</taxon>
    </lineage>
</organism>
<dbReference type="Proteomes" id="UP000772434">
    <property type="component" value="Unassembled WGS sequence"/>
</dbReference>
<dbReference type="OrthoDB" id="2947980at2759"/>
<sequence>MRGPRKSSGTSNVQSGLDSAKNEAIVKYMPGRPHAMAFAELTGTIIGDLMIANGEGLSRSIVTWGAAGGRVPEMYGMLKMDMEWWLENGDVNLVILVVIQRKQPQMAVQRGQRVDYYRPIPGSGVAESQNVEPLHIRYTDFDIAGLQGELVLPMEASTEAMWWSME</sequence>
<dbReference type="AlphaFoldDB" id="A0A9P5U4K2"/>